<sequence>MFFWEKTLPHTQGIEEYFSQTISQDELQLKHIATHVPATSCKDSSSLLQSAAVVWSCRVGHNLNVDFIRLTVDGCLAIRALNNLADLLSTCLAHTNAYSSRQLLTIHIVKIVRLALPYGTG</sequence>
<dbReference type="EMBL" id="UYSU01033603">
    <property type="protein sequence ID" value="VDL92625.1"/>
    <property type="molecule type" value="Genomic_DNA"/>
</dbReference>
<evidence type="ECO:0000313" key="3">
    <source>
        <dbReference type="WBParaSite" id="SSLN_0000643701-mRNA-1"/>
    </source>
</evidence>
<proteinExistence type="predicted"/>
<reference evidence="3" key="1">
    <citation type="submission" date="2016-06" db="UniProtKB">
        <authorList>
            <consortium name="WormBaseParasite"/>
        </authorList>
    </citation>
    <scope>IDENTIFICATION</scope>
</reference>
<reference evidence="1 2" key="2">
    <citation type="submission" date="2018-11" db="EMBL/GenBank/DDBJ databases">
        <authorList>
            <consortium name="Pathogen Informatics"/>
        </authorList>
    </citation>
    <scope>NUCLEOTIDE SEQUENCE [LARGE SCALE GENOMIC DNA]</scope>
    <source>
        <strain evidence="1 2">NST_G2</strain>
    </source>
</reference>
<dbReference type="AlphaFoldDB" id="A0A183SPU2"/>
<dbReference type="WBParaSite" id="SSLN_0000643701-mRNA-1">
    <property type="protein sequence ID" value="SSLN_0000643701-mRNA-1"/>
    <property type="gene ID" value="SSLN_0000643701"/>
</dbReference>
<dbReference type="Proteomes" id="UP000275846">
    <property type="component" value="Unassembled WGS sequence"/>
</dbReference>
<accession>A0A183SPU2</accession>
<evidence type="ECO:0000313" key="1">
    <source>
        <dbReference type="EMBL" id="VDL92625.1"/>
    </source>
</evidence>
<gene>
    <name evidence="1" type="ORF">SSLN_LOCUS6240</name>
</gene>
<protein>
    <submittedName>
        <fullName evidence="3">RNase H domain-containing protein</fullName>
    </submittedName>
</protein>
<keyword evidence="2" id="KW-1185">Reference proteome</keyword>
<evidence type="ECO:0000313" key="2">
    <source>
        <dbReference type="Proteomes" id="UP000275846"/>
    </source>
</evidence>
<organism evidence="3">
    <name type="scientific">Schistocephalus solidus</name>
    <name type="common">Tapeworm</name>
    <dbReference type="NCBI Taxonomy" id="70667"/>
    <lineage>
        <taxon>Eukaryota</taxon>
        <taxon>Metazoa</taxon>
        <taxon>Spiralia</taxon>
        <taxon>Lophotrochozoa</taxon>
        <taxon>Platyhelminthes</taxon>
        <taxon>Cestoda</taxon>
        <taxon>Eucestoda</taxon>
        <taxon>Diphyllobothriidea</taxon>
        <taxon>Diphyllobothriidae</taxon>
        <taxon>Schistocephalus</taxon>
    </lineage>
</organism>
<name>A0A183SPU2_SCHSO</name>